<dbReference type="InterPro" id="IPR029026">
    <property type="entry name" value="tRNA_m1G_MTases_N"/>
</dbReference>
<comment type="similarity">
    <text evidence="1">Belongs to the class IV-like SAM-binding methyltransferase superfamily.</text>
</comment>
<feature type="compositionally biased region" description="Basic and acidic residues" evidence="2">
    <location>
        <begin position="45"/>
        <end position="54"/>
    </location>
</feature>
<evidence type="ECO:0000313" key="4">
    <source>
        <dbReference type="WBParaSite" id="nRc.2.0.1.t03248-RA"/>
    </source>
</evidence>
<dbReference type="AlphaFoldDB" id="A0A915HMR4"/>
<dbReference type="WBParaSite" id="nRc.2.0.1.t03248-RA">
    <property type="protein sequence ID" value="nRc.2.0.1.t03248-RA"/>
    <property type="gene ID" value="nRc.2.0.1.g03248"/>
</dbReference>
<accession>A0A915HMR4</accession>
<dbReference type="InterPro" id="IPR003750">
    <property type="entry name" value="Put_MeTrfase-C9orf114-like"/>
</dbReference>
<proteinExistence type="inferred from homology"/>
<evidence type="ECO:0000256" key="2">
    <source>
        <dbReference type="SAM" id="MobiDB-lite"/>
    </source>
</evidence>
<dbReference type="Gene3D" id="3.40.1280.10">
    <property type="match status" value="1"/>
</dbReference>
<organism evidence="3 4">
    <name type="scientific">Romanomermis culicivorax</name>
    <name type="common">Nematode worm</name>
    <dbReference type="NCBI Taxonomy" id="13658"/>
    <lineage>
        <taxon>Eukaryota</taxon>
        <taxon>Metazoa</taxon>
        <taxon>Ecdysozoa</taxon>
        <taxon>Nematoda</taxon>
        <taxon>Enoplea</taxon>
        <taxon>Dorylaimia</taxon>
        <taxon>Mermithida</taxon>
        <taxon>Mermithoidea</taxon>
        <taxon>Mermithidae</taxon>
        <taxon>Romanomermis</taxon>
    </lineage>
</organism>
<evidence type="ECO:0000313" key="3">
    <source>
        <dbReference type="Proteomes" id="UP000887565"/>
    </source>
</evidence>
<reference evidence="4" key="1">
    <citation type="submission" date="2022-11" db="UniProtKB">
        <authorList>
            <consortium name="WormBaseParasite"/>
        </authorList>
    </citation>
    <scope>IDENTIFICATION</scope>
</reference>
<dbReference type="Gene3D" id="2.40.50.140">
    <property type="entry name" value="Nucleic acid-binding proteins"/>
    <property type="match status" value="1"/>
</dbReference>
<name>A0A915HMR4_ROMCU</name>
<evidence type="ECO:0000256" key="1">
    <source>
        <dbReference type="ARBA" id="ARBA00009841"/>
    </source>
</evidence>
<dbReference type="CDD" id="cd18086">
    <property type="entry name" value="HsC9orf114-like"/>
    <property type="match status" value="1"/>
</dbReference>
<dbReference type="OMA" id="FFPIHKD"/>
<sequence length="381" mass="43028">MKTDKKNLYKKSFKKEKSWRAKKQQIKERKEKELLREMRKKKKKLAESAEHDDNIVAESSQNDSELGRSYTVSIALPGSILDNAQSAELRTYLAGQIARAAVIFQVDEIVIFDEFSTLTENQFEKFLGGEISATNTSPEFKKFSCNTQLSRILQFLECPQYLRKQLFPLHKDLQYAGLLNPLDCLHHFRSDDLSVPYREGVVVDKPTKSGTGAYCNAGLSKEVYIDQSVQSGIRVTLKLDQTDENSPKHHFKGKVVSPLEPKRKQGLYWGYTVRIARNISCVFDESTFPGGYDLTIGTSDKGHNIDSVATLPDFRHLMIMFGGVSGLESCVENDQSVKDDDPSKLFHLYLNTCPDQGSRTIRTEEAILISMGALRPKIKGV</sequence>
<dbReference type="InterPro" id="IPR029028">
    <property type="entry name" value="Alpha/beta_knot_MTases"/>
</dbReference>
<feature type="compositionally biased region" description="Basic and acidic residues" evidence="2">
    <location>
        <begin position="15"/>
        <end position="37"/>
    </location>
</feature>
<feature type="region of interest" description="Disordered" evidence="2">
    <location>
        <begin position="1"/>
        <end position="61"/>
    </location>
</feature>
<dbReference type="SUPFAM" id="SSF75217">
    <property type="entry name" value="alpha/beta knot"/>
    <property type="match status" value="1"/>
</dbReference>
<keyword evidence="3" id="KW-1185">Reference proteome</keyword>
<dbReference type="PANTHER" id="PTHR12150">
    <property type="entry name" value="CLASS IV SAM-BINDING METHYLTRANSFERASE-RELATED"/>
    <property type="match status" value="1"/>
</dbReference>
<dbReference type="SUPFAM" id="SSF50249">
    <property type="entry name" value="Nucleic acid-binding proteins"/>
    <property type="match status" value="1"/>
</dbReference>
<dbReference type="InterPro" id="IPR012340">
    <property type="entry name" value="NA-bd_OB-fold"/>
</dbReference>
<dbReference type="Pfam" id="PF02598">
    <property type="entry name" value="Methyltrn_RNA_3"/>
    <property type="match status" value="1"/>
</dbReference>
<protein>
    <submittedName>
        <fullName evidence="4">Uncharacterized protein</fullName>
    </submittedName>
</protein>
<dbReference type="Proteomes" id="UP000887565">
    <property type="component" value="Unplaced"/>
</dbReference>
<dbReference type="PANTHER" id="PTHR12150:SF13">
    <property type="entry name" value="METHYLTRANSFERASE C9ORF114-RELATED"/>
    <property type="match status" value="1"/>
</dbReference>